<keyword evidence="2" id="KW-1185">Reference proteome</keyword>
<dbReference type="SUPFAM" id="SSF46458">
    <property type="entry name" value="Globin-like"/>
    <property type="match status" value="1"/>
</dbReference>
<gene>
    <name evidence="1" type="ORF">SAMN02745131_01030</name>
</gene>
<dbReference type="STRING" id="1121884.SAMN02745131_01030"/>
<dbReference type="InterPro" id="IPR009050">
    <property type="entry name" value="Globin-like_sf"/>
</dbReference>
<reference evidence="1 2" key="1">
    <citation type="submission" date="2016-11" db="EMBL/GenBank/DDBJ databases">
        <authorList>
            <person name="Jaros S."/>
            <person name="Januszkiewicz K."/>
            <person name="Wedrychowicz H."/>
        </authorList>
    </citation>
    <scope>NUCLEOTIDE SEQUENCE [LARGE SCALE GENOMIC DNA]</scope>
    <source>
        <strain evidence="1 2">DSM 18119</strain>
    </source>
</reference>
<evidence type="ECO:0000313" key="2">
    <source>
        <dbReference type="Proteomes" id="UP000184048"/>
    </source>
</evidence>
<accession>A0A1M4VZC3</accession>
<dbReference type="OrthoDB" id="25954at2"/>
<protein>
    <submittedName>
        <fullName evidence="1">Hemoglobin</fullName>
    </submittedName>
</protein>
<dbReference type="AlphaFoldDB" id="A0A1M4VZC3"/>
<proteinExistence type="predicted"/>
<dbReference type="Proteomes" id="UP000184048">
    <property type="component" value="Unassembled WGS sequence"/>
</dbReference>
<name>A0A1M4VZC3_9BACT</name>
<dbReference type="Gene3D" id="1.10.490.10">
    <property type="entry name" value="Globins"/>
    <property type="match status" value="1"/>
</dbReference>
<dbReference type="RefSeq" id="WP_072834157.1">
    <property type="nucleotide sequence ID" value="NZ_FQUU01000003.1"/>
</dbReference>
<dbReference type="GO" id="GO:0020037">
    <property type="term" value="F:heme binding"/>
    <property type="evidence" value="ECO:0007669"/>
    <property type="project" value="InterPro"/>
</dbReference>
<sequence>MDEKRDIKDRADLLELLESFYSNAFKDELIGRFFTEVVPLDLATHIPIIADFWESVIFGVHAYRKNVMEVHQHIHSLSAIKKEHLDRWVLLFNQNIDEHFAGNKATLMKQRATSIATLMDIKLNHKGLH</sequence>
<evidence type="ECO:0000313" key="1">
    <source>
        <dbReference type="EMBL" id="SHE74361.1"/>
    </source>
</evidence>
<dbReference type="GO" id="GO:0019825">
    <property type="term" value="F:oxygen binding"/>
    <property type="evidence" value="ECO:0007669"/>
    <property type="project" value="InterPro"/>
</dbReference>
<dbReference type="CDD" id="cd08916">
    <property type="entry name" value="TrHb3_P"/>
    <property type="match status" value="1"/>
</dbReference>
<dbReference type="InterPro" id="IPR012292">
    <property type="entry name" value="Globin/Proto"/>
</dbReference>
<organism evidence="1 2">
    <name type="scientific">Flavisolibacter ginsengisoli DSM 18119</name>
    <dbReference type="NCBI Taxonomy" id="1121884"/>
    <lineage>
        <taxon>Bacteria</taxon>
        <taxon>Pseudomonadati</taxon>
        <taxon>Bacteroidota</taxon>
        <taxon>Chitinophagia</taxon>
        <taxon>Chitinophagales</taxon>
        <taxon>Chitinophagaceae</taxon>
        <taxon>Flavisolibacter</taxon>
    </lineage>
</organism>
<dbReference type="EMBL" id="FQUU01000003">
    <property type="protein sequence ID" value="SHE74361.1"/>
    <property type="molecule type" value="Genomic_DNA"/>
</dbReference>